<evidence type="ECO:0000256" key="3">
    <source>
        <dbReference type="ARBA" id="ARBA00022722"/>
    </source>
</evidence>
<dbReference type="InterPro" id="IPR007581">
    <property type="entry name" value="Endonuclease-V"/>
</dbReference>
<feature type="site" description="Interaction with target DNA" evidence="6">
    <location>
        <position position="83"/>
    </location>
</feature>
<keyword evidence="6" id="KW-0479">Metal-binding</keyword>
<comment type="subcellular location">
    <subcellularLocation>
        <location evidence="1 6">Cytoplasm</location>
    </subcellularLocation>
</comment>
<organism evidence="7 8">
    <name type="scientific">Thermanaerothrix solaris</name>
    <dbReference type="NCBI Taxonomy" id="3058434"/>
    <lineage>
        <taxon>Bacteria</taxon>
        <taxon>Bacillati</taxon>
        <taxon>Chloroflexota</taxon>
        <taxon>Anaerolineae</taxon>
        <taxon>Anaerolineales</taxon>
        <taxon>Anaerolineaceae</taxon>
        <taxon>Thermanaerothrix</taxon>
    </lineage>
</organism>
<evidence type="ECO:0000256" key="4">
    <source>
        <dbReference type="ARBA" id="ARBA00022759"/>
    </source>
</evidence>
<proteinExistence type="inferred from homology"/>
<feature type="binding site" evidence="6">
    <location>
        <position position="113"/>
    </location>
    <ligand>
        <name>Mg(2+)</name>
        <dbReference type="ChEBI" id="CHEBI:18420"/>
    </ligand>
</feature>
<dbReference type="HAMAP" id="MF_00801">
    <property type="entry name" value="Endonuclease_5"/>
    <property type="match status" value="1"/>
</dbReference>
<evidence type="ECO:0000313" key="8">
    <source>
        <dbReference type="Proteomes" id="UP001254165"/>
    </source>
</evidence>
<dbReference type="PANTHER" id="PTHR28511:SF1">
    <property type="entry name" value="ENDONUCLEASE V"/>
    <property type="match status" value="1"/>
</dbReference>
<accession>A0ABU3NPM1</accession>
<keyword evidence="4 6" id="KW-0255">Endonuclease</keyword>
<keyword evidence="8" id="KW-1185">Reference proteome</keyword>
<keyword evidence="6" id="KW-0227">DNA damage</keyword>
<evidence type="ECO:0000256" key="6">
    <source>
        <dbReference type="HAMAP-Rule" id="MF_00801"/>
    </source>
</evidence>
<keyword evidence="5 6" id="KW-0378">Hydrolase</keyword>
<dbReference type="Proteomes" id="UP001254165">
    <property type="component" value="Unassembled WGS sequence"/>
</dbReference>
<comment type="cofactor">
    <cofactor evidence="6">
        <name>Mg(2+)</name>
        <dbReference type="ChEBI" id="CHEBI:18420"/>
    </cofactor>
</comment>
<evidence type="ECO:0000256" key="1">
    <source>
        <dbReference type="ARBA" id="ARBA00004496"/>
    </source>
</evidence>
<dbReference type="PANTHER" id="PTHR28511">
    <property type="entry name" value="ENDONUCLEASE V"/>
    <property type="match status" value="1"/>
</dbReference>
<dbReference type="Pfam" id="PF04493">
    <property type="entry name" value="Endonuclease_5"/>
    <property type="match status" value="1"/>
</dbReference>
<comment type="function">
    <text evidence="6">DNA repair enzyme involved in the repair of deaminated bases. Selectively cleaves double-stranded DNA at the second phosphodiester bond 3' to a deoxyinosine leaving behind the intact lesion on the nicked DNA.</text>
</comment>
<dbReference type="GO" id="GO:0043737">
    <property type="term" value="F:deoxyribonuclease V activity"/>
    <property type="evidence" value="ECO:0007669"/>
    <property type="project" value="UniProtKB-EC"/>
</dbReference>
<dbReference type="RefSeq" id="WP_315625456.1">
    <property type="nucleotide sequence ID" value="NZ_JAUHMF010000002.1"/>
</dbReference>
<comment type="catalytic activity">
    <reaction evidence="6">
        <text>Endonucleolytic cleavage at apurinic or apyrimidinic sites to products with a 5'-phosphate.</text>
        <dbReference type="EC" id="3.1.21.7"/>
    </reaction>
</comment>
<comment type="similarity">
    <text evidence="6">Belongs to the endonuclease V family.</text>
</comment>
<evidence type="ECO:0000313" key="7">
    <source>
        <dbReference type="EMBL" id="MDT8898793.1"/>
    </source>
</evidence>
<dbReference type="EC" id="3.1.21.7" evidence="6"/>
<dbReference type="Gene3D" id="3.30.2170.10">
    <property type="entry name" value="archaeoglobus fulgidus dsm 4304 superfamily"/>
    <property type="match status" value="1"/>
</dbReference>
<evidence type="ECO:0000256" key="2">
    <source>
        <dbReference type="ARBA" id="ARBA00022490"/>
    </source>
</evidence>
<name>A0ABU3NPM1_9CHLR</name>
<comment type="caution">
    <text evidence="7">The sequence shown here is derived from an EMBL/GenBank/DDBJ whole genome shotgun (WGS) entry which is preliminary data.</text>
</comment>
<keyword evidence="6" id="KW-0460">Magnesium</keyword>
<gene>
    <name evidence="6 7" type="primary">nfi</name>
    <name evidence="7" type="ORF">QYE77_10995</name>
</gene>
<keyword evidence="6" id="KW-0234">DNA repair</keyword>
<dbReference type="NCBIfam" id="NF008629">
    <property type="entry name" value="PRK11617.1"/>
    <property type="match status" value="1"/>
</dbReference>
<dbReference type="EMBL" id="JAUHMF010000002">
    <property type="protein sequence ID" value="MDT8898793.1"/>
    <property type="molecule type" value="Genomic_DNA"/>
</dbReference>
<dbReference type="CDD" id="cd06559">
    <property type="entry name" value="Endonuclease_V"/>
    <property type="match status" value="1"/>
</dbReference>
<keyword evidence="2 6" id="KW-0963">Cytoplasm</keyword>
<protein>
    <recommendedName>
        <fullName evidence="6">Endonuclease V</fullName>
        <ecNumber evidence="6">3.1.21.7</ecNumber>
    </recommendedName>
    <alternativeName>
        <fullName evidence="6">Deoxyinosine 3'endonuclease</fullName>
    </alternativeName>
    <alternativeName>
        <fullName evidence="6">Deoxyribonuclease V</fullName>
        <shortName evidence="6">DNase V</shortName>
    </alternativeName>
</protein>
<keyword evidence="3 6" id="KW-0540">Nuclease</keyword>
<sequence>MPLPSIPPHPWDVSPEAAMAIQHQWRERVIREDYLGEIRTVAGVDVGFEDGGRVARAAVVVLDFSALEPRQKVLARKVVTFPYIPGLLSFREMPVILESLAQLSEWPDVLLVDGQGIAHPRRLGIASHLGVWCDIPTVGVAKSRLVGQHAPVEDRPGAWQPLYDQGEVVGAALRTRSGVKPVYVSIGHRVSLETALDLVMRCARGFRLPEPLRLAHQFASQFEKVQK</sequence>
<feature type="binding site" evidence="6">
    <location>
        <position position="45"/>
    </location>
    <ligand>
        <name>Mg(2+)</name>
        <dbReference type="ChEBI" id="CHEBI:18420"/>
    </ligand>
</feature>
<reference evidence="7 8" key="1">
    <citation type="submission" date="2023-07" db="EMBL/GenBank/DDBJ databases">
        <title>Novel species of Thermanaerothrix with wide hydrolytic capabilities.</title>
        <authorList>
            <person name="Zayulina K.S."/>
            <person name="Podosokorskaya O.A."/>
            <person name="Elcheninov A.G."/>
        </authorList>
    </citation>
    <scope>NUCLEOTIDE SEQUENCE [LARGE SCALE GENOMIC DNA]</scope>
    <source>
        <strain evidence="7 8">4228-RoL</strain>
    </source>
</reference>
<evidence type="ECO:0000256" key="5">
    <source>
        <dbReference type="ARBA" id="ARBA00022801"/>
    </source>
</evidence>